<dbReference type="InterPro" id="IPR050148">
    <property type="entry name" value="Terpene_synthase-like"/>
</dbReference>
<dbReference type="InterPro" id="IPR001906">
    <property type="entry name" value="Terpene_synth_N"/>
</dbReference>
<keyword evidence="2" id="KW-0479">Metal-binding</keyword>
<dbReference type="InterPro" id="IPR008930">
    <property type="entry name" value="Terpenoid_cyclase/PrenylTrfase"/>
</dbReference>
<gene>
    <name evidence="5" type="ORF">M8C21_006430</name>
</gene>
<dbReference type="PANTHER" id="PTHR31225:SF202">
    <property type="entry name" value="TERPENOID CYCLASES_PROTEIN PRENYLTRANSFERASE ALPHA-ALPHA TOROID-RELATED"/>
    <property type="match status" value="1"/>
</dbReference>
<dbReference type="InterPro" id="IPR036965">
    <property type="entry name" value="Terpene_synth_N_sf"/>
</dbReference>
<dbReference type="Gene3D" id="1.50.10.130">
    <property type="entry name" value="Terpene synthase, N-terminal domain"/>
    <property type="match status" value="1"/>
</dbReference>
<dbReference type="FunFam" id="1.10.600.10:FF:000007">
    <property type="entry name" value="Isoprene synthase, chloroplastic"/>
    <property type="match status" value="1"/>
</dbReference>
<evidence type="ECO:0000256" key="1">
    <source>
        <dbReference type="ARBA" id="ARBA00001946"/>
    </source>
</evidence>
<dbReference type="Pfam" id="PF01397">
    <property type="entry name" value="Terpene_synth"/>
    <property type="match status" value="1"/>
</dbReference>
<dbReference type="GO" id="GO:0016102">
    <property type="term" value="P:diterpenoid biosynthetic process"/>
    <property type="evidence" value="ECO:0007669"/>
    <property type="project" value="InterPro"/>
</dbReference>
<keyword evidence="6" id="KW-1185">Reference proteome</keyword>
<dbReference type="AlphaFoldDB" id="A0AAD5GX37"/>
<sequence>MLTTVSFSSIVLPLVNDKIILNGAIHHHPCRSLSFCGQQFHGHKKERRRVVHADVRSQSGSESLHWRVSNTSNKEDSIRNTLKFHGSIWGDRFLTYEEKEDLAMEKEIVEELKEVVRKELMITYSSESRQQMQLIDEVQRLGVAYHFEDEIEDVLHHIYATYGNDMRVDNHDLQSDSLWFRLLRQQGFNVSSGTFKKYMDANGTFNNESLSNDAQGMLALYEASYMRVEGEQILEDALEFTKTHLPKIANDPYCDSLLRTQIKQALNQPLRKSVQRLQTVRYIPIYQQQPTHNEALLKLAKVDFNVLQSLHKKELSQICKWWKDLDVQTKLPYARDRIIEGYHGLLAVSFEPQHSCSRIFLTKACACILLLDDTYDNYATYEELEIFTKAIQRWSISSLDMLPEYMKLIYQELVNIHQEMEELLEKDGKAYQIHYVKKLMKEFTRSLLLEAKWTKEGYMPPLKEYMSNSLVTSTFPLIIGESCVGRGDNMITEDSFKWIASHPPLVLAASSIIRLMDDIVTHKKEQERNHVASSIECYQNETGASEEEACDYMLKQVEDAWKLINRESLRPTNIPVSLVNIIINLARLAHETYKHNDGITDAGEEAINYVKSLLVYPMII</sequence>
<dbReference type="InterPro" id="IPR008949">
    <property type="entry name" value="Isoprenoid_synthase_dom_sf"/>
</dbReference>
<evidence type="ECO:0000259" key="3">
    <source>
        <dbReference type="Pfam" id="PF01397"/>
    </source>
</evidence>
<dbReference type="Proteomes" id="UP001206925">
    <property type="component" value="Unassembled WGS sequence"/>
</dbReference>
<feature type="domain" description="Terpene synthase N-terminal" evidence="3">
    <location>
        <begin position="88"/>
        <end position="266"/>
    </location>
</feature>
<dbReference type="SFLD" id="SFLDS00005">
    <property type="entry name" value="Isoprenoid_Synthase_Type_I"/>
    <property type="match status" value="1"/>
</dbReference>
<dbReference type="Pfam" id="PF03936">
    <property type="entry name" value="Terpene_synth_C"/>
    <property type="match status" value="1"/>
</dbReference>
<dbReference type="EMBL" id="JAMZMK010001110">
    <property type="protein sequence ID" value="KAI7755456.1"/>
    <property type="molecule type" value="Genomic_DNA"/>
</dbReference>
<evidence type="ECO:0000256" key="2">
    <source>
        <dbReference type="ARBA" id="ARBA00022723"/>
    </source>
</evidence>
<name>A0AAD5GX37_AMBAR</name>
<accession>A0AAD5GX37</accession>
<protein>
    <submittedName>
        <fullName evidence="5">Uncharacterized protein</fullName>
    </submittedName>
</protein>
<feature type="domain" description="Terpene synthase metal-binding" evidence="4">
    <location>
        <begin position="323"/>
        <end position="562"/>
    </location>
</feature>
<comment type="cofactor">
    <cofactor evidence="1">
        <name>Mg(2+)</name>
        <dbReference type="ChEBI" id="CHEBI:18420"/>
    </cofactor>
</comment>
<dbReference type="InterPro" id="IPR044814">
    <property type="entry name" value="Terpene_cyclase_plant_C1"/>
</dbReference>
<dbReference type="SFLD" id="SFLDG01019">
    <property type="entry name" value="Terpene_Cyclase_Like_1_C_Termi"/>
    <property type="match status" value="1"/>
</dbReference>
<dbReference type="SUPFAM" id="SSF48576">
    <property type="entry name" value="Terpenoid synthases"/>
    <property type="match status" value="1"/>
</dbReference>
<comment type="caution">
    <text evidence="5">The sequence shown here is derived from an EMBL/GenBank/DDBJ whole genome shotgun (WGS) entry which is preliminary data.</text>
</comment>
<evidence type="ECO:0000259" key="4">
    <source>
        <dbReference type="Pfam" id="PF03936"/>
    </source>
</evidence>
<proteinExistence type="predicted"/>
<evidence type="ECO:0000313" key="5">
    <source>
        <dbReference type="EMBL" id="KAI7755456.1"/>
    </source>
</evidence>
<dbReference type="SUPFAM" id="SSF48239">
    <property type="entry name" value="Terpenoid cyclases/Protein prenyltransferases"/>
    <property type="match status" value="1"/>
</dbReference>
<dbReference type="FunFam" id="1.50.10.130:FF:000001">
    <property type="entry name" value="Isoprene synthase, chloroplastic"/>
    <property type="match status" value="1"/>
</dbReference>
<dbReference type="InterPro" id="IPR034741">
    <property type="entry name" value="Terpene_cyclase-like_1_C"/>
</dbReference>
<organism evidence="5 6">
    <name type="scientific">Ambrosia artemisiifolia</name>
    <name type="common">Common ragweed</name>
    <dbReference type="NCBI Taxonomy" id="4212"/>
    <lineage>
        <taxon>Eukaryota</taxon>
        <taxon>Viridiplantae</taxon>
        <taxon>Streptophyta</taxon>
        <taxon>Embryophyta</taxon>
        <taxon>Tracheophyta</taxon>
        <taxon>Spermatophyta</taxon>
        <taxon>Magnoliopsida</taxon>
        <taxon>eudicotyledons</taxon>
        <taxon>Gunneridae</taxon>
        <taxon>Pentapetalae</taxon>
        <taxon>asterids</taxon>
        <taxon>campanulids</taxon>
        <taxon>Asterales</taxon>
        <taxon>Asteraceae</taxon>
        <taxon>Asteroideae</taxon>
        <taxon>Heliantheae alliance</taxon>
        <taxon>Heliantheae</taxon>
        <taxon>Ambrosia</taxon>
    </lineage>
</organism>
<dbReference type="GO" id="GO:0046246">
    <property type="term" value="P:terpene biosynthetic process"/>
    <property type="evidence" value="ECO:0007669"/>
    <property type="project" value="UniProtKB-ARBA"/>
</dbReference>
<evidence type="ECO:0000313" key="6">
    <source>
        <dbReference type="Proteomes" id="UP001206925"/>
    </source>
</evidence>
<dbReference type="InterPro" id="IPR005630">
    <property type="entry name" value="Terpene_synthase_metal-bd"/>
</dbReference>
<dbReference type="Gene3D" id="1.10.600.10">
    <property type="entry name" value="Farnesyl Diphosphate Synthase"/>
    <property type="match status" value="1"/>
</dbReference>
<dbReference type="CDD" id="cd00684">
    <property type="entry name" value="Terpene_cyclase_plant_C1"/>
    <property type="match status" value="1"/>
</dbReference>
<reference evidence="5" key="1">
    <citation type="submission" date="2022-06" db="EMBL/GenBank/DDBJ databases">
        <title>Uncovering the hologenomic basis of an extraordinary plant invasion.</title>
        <authorList>
            <person name="Bieker V.C."/>
            <person name="Martin M.D."/>
            <person name="Gilbert T."/>
            <person name="Hodgins K."/>
            <person name="Battlay P."/>
            <person name="Petersen B."/>
            <person name="Wilson J."/>
        </authorList>
    </citation>
    <scope>NUCLEOTIDE SEQUENCE</scope>
    <source>
        <strain evidence="5">AA19_3_7</strain>
        <tissue evidence="5">Leaf</tissue>
    </source>
</reference>
<dbReference type="GO" id="GO:0034005">
    <property type="term" value="F:germacrene-A synthase activity"/>
    <property type="evidence" value="ECO:0007669"/>
    <property type="project" value="UniProtKB-ARBA"/>
</dbReference>
<dbReference type="PANTHER" id="PTHR31225">
    <property type="entry name" value="OS04G0344100 PROTEIN-RELATED"/>
    <property type="match status" value="1"/>
</dbReference>
<dbReference type="GO" id="GO:0000287">
    <property type="term" value="F:magnesium ion binding"/>
    <property type="evidence" value="ECO:0007669"/>
    <property type="project" value="InterPro"/>
</dbReference>